<dbReference type="EMBL" id="LN555523">
    <property type="protein sequence ID" value="CED92987.1"/>
    <property type="molecule type" value="Genomic_DNA"/>
</dbReference>
<organism evidence="1 2">
    <name type="scientific">Romboutsia ilealis</name>
    <dbReference type="NCBI Taxonomy" id="1115758"/>
    <lineage>
        <taxon>Bacteria</taxon>
        <taxon>Bacillati</taxon>
        <taxon>Bacillota</taxon>
        <taxon>Clostridia</taxon>
        <taxon>Peptostreptococcales</taxon>
        <taxon>Peptostreptococcaceae</taxon>
        <taxon>Romboutsia</taxon>
    </lineage>
</organism>
<name>A0A1V1HYM9_9FIRM</name>
<accession>A0A1V1HYM9</accession>
<dbReference type="AlphaFoldDB" id="A0A1V1HYM9"/>
<keyword evidence="2" id="KW-1185">Reference proteome</keyword>
<proteinExistence type="predicted"/>
<reference evidence="1 2" key="1">
    <citation type="submission" date="2014-04" db="EMBL/GenBank/DDBJ databases">
        <authorList>
            <person name="Hornung B.V."/>
        </authorList>
    </citation>
    <scope>NUCLEOTIDE SEQUENCE [LARGE SCALE GENOMIC DNA]</scope>
    <source>
        <strain evidence="1 2">CRIB</strain>
    </source>
</reference>
<dbReference type="Proteomes" id="UP000245622">
    <property type="component" value="Chromosome 1"/>
</dbReference>
<sequence>MTETYKISIGRKDLYSKDYKVVERTDYEKRHTVNISRSLVDILSILVKEDR</sequence>
<evidence type="ECO:0000313" key="2">
    <source>
        <dbReference type="Proteomes" id="UP000245622"/>
    </source>
</evidence>
<dbReference type="RefSeq" id="WP_021364900.1">
    <property type="nucleotide sequence ID" value="NZ_LN555523.1"/>
</dbReference>
<evidence type="ECO:0000313" key="1">
    <source>
        <dbReference type="EMBL" id="CED92987.1"/>
    </source>
</evidence>
<protein>
    <submittedName>
        <fullName evidence="1">Uncharacterized protein</fullName>
    </submittedName>
</protein>
<dbReference type="KEGG" id="ril:CRIB_230"/>
<gene>
    <name evidence="1" type="ORF">CRIB_230</name>
</gene>
<dbReference type="GeneID" id="82204408"/>